<dbReference type="InterPro" id="IPR042070">
    <property type="entry name" value="PucR_C-HTH_sf"/>
</dbReference>
<dbReference type="PANTHER" id="PTHR33744:SF1">
    <property type="entry name" value="DNA-BINDING TRANSCRIPTIONAL ACTIVATOR ADER"/>
    <property type="match status" value="1"/>
</dbReference>
<accession>A0A414UDZ5</accession>
<dbReference type="RefSeq" id="WP_118217705.1">
    <property type="nucleotide sequence ID" value="NZ_QRIM01000005.1"/>
</dbReference>
<dbReference type="Pfam" id="PF13556">
    <property type="entry name" value="HTH_30"/>
    <property type="match status" value="1"/>
</dbReference>
<dbReference type="Proteomes" id="UP000286595">
    <property type="component" value="Unassembled WGS sequence"/>
</dbReference>
<feature type="coiled-coil region" evidence="2">
    <location>
        <begin position="181"/>
        <end position="208"/>
    </location>
</feature>
<comment type="caution">
    <text evidence="4">The sequence shown here is derived from an EMBL/GenBank/DDBJ whole genome shotgun (WGS) entry which is preliminary data.</text>
</comment>
<dbReference type="InterPro" id="IPR051448">
    <property type="entry name" value="CdaR-like_regulators"/>
</dbReference>
<sequence>MSIKVKEVLELAQSKGCTLAAGEGGIDRIVRFVDCMEIPDMKAWMRPNVLYITTGYAYSDTKEEIMNLIRNLYEAKAAALATKYRYIGCFLDDAIKLANELQFPIILWPEDLPFIEMNYLVMEALIKSQNNLMDTIHSRIEKYNRREMDKRLFIDLLTGNITCNEEGNYRIKEQKWPSPPYQIVYIEIDGIKQKLHELQEEIVHEKIEKIENMIKESFGGEKVIVLSNNDNFQCILKRTKEKTITKEYFEKIQKNISEKTGYTAEIGVSRVENSYQRFGKAYQDARDAVEIAVCQEFNSKVLCIEDAGFWRIMKEISKHEMCQEFIEDKLNAFIEYDQKNESELLETLEVLVNNLGARNVTANALHLHRNTLIYRIKKIENQTGYDLSDPNSILEIALALRIKKFLK</sequence>
<evidence type="ECO:0000256" key="2">
    <source>
        <dbReference type="SAM" id="Coils"/>
    </source>
</evidence>
<proteinExistence type="inferred from homology"/>
<dbReference type="InterPro" id="IPR000160">
    <property type="entry name" value="GGDEF_dom"/>
</dbReference>
<comment type="similarity">
    <text evidence="1">Belongs to the CdaR family.</text>
</comment>
<evidence type="ECO:0000313" key="5">
    <source>
        <dbReference type="Proteomes" id="UP000286595"/>
    </source>
</evidence>
<reference evidence="4 5" key="1">
    <citation type="submission" date="2018-08" db="EMBL/GenBank/DDBJ databases">
        <title>A genome reference for cultivated species of the human gut microbiota.</title>
        <authorList>
            <person name="Zou Y."/>
            <person name="Xue W."/>
            <person name="Luo G."/>
        </authorList>
    </citation>
    <scope>NUCLEOTIDE SEQUENCE [LARGE SCALE GENOMIC DNA]</scope>
    <source>
        <strain evidence="4 5">AM22-12LB</strain>
    </source>
</reference>
<gene>
    <name evidence="4" type="ORF">DW252_06360</name>
</gene>
<dbReference type="AlphaFoldDB" id="A0A414UDZ5"/>
<organism evidence="4 5">
    <name type="scientific">Coprococcus comes</name>
    <dbReference type="NCBI Taxonomy" id="410072"/>
    <lineage>
        <taxon>Bacteria</taxon>
        <taxon>Bacillati</taxon>
        <taxon>Bacillota</taxon>
        <taxon>Clostridia</taxon>
        <taxon>Lachnospirales</taxon>
        <taxon>Lachnospiraceae</taxon>
        <taxon>Coprococcus</taxon>
    </lineage>
</organism>
<keyword evidence="2" id="KW-0175">Coiled coil</keyword>
<feature type="domain" description="GGDEF" evidence="3">
    <location>
        <begin position="179"/>
        <end position="306"/>
    </location>
</feature>
<protein>
    <submittedName>
        <fullName evidence="4">PucR family transcriptional regulator</fullName>
    </submittedName>
</protein>
<evidence type="ECO:0000259" key="3">
    <source>
        <dbReference type="PROSITE" id="PS50887"/>
    </source>
</evidence>
<dbReference type="InterPro" id="IPR025736">
    <property type="entry name" value="PucR_C-HTH_dom"/>
</dbReference>
<dbReference type="PROSITE" id="PS50887">
    <property type="entry name" value="GGDEF"/>
    <property type="match status" value="1"/>
</dbReference>
<dbReference type="EMBL" id="QRIM01000005">
    <property type="protein sequence ID" value="RHG61322.1"/>
    <property type="molecule type" value="Genomic_DNA"/>
</dbReference>
<dbReference type="InterPro" id="IPR041522">
    <property type="entry name" value="CdaR_GGDEF"/>
</dbReference>
<dbReference type="Pfam" id="PF07905">
    <property type="entry name" value="PucR"/>
    <property type="match status" value="1"/>
</dbReference>
<evidence type="ECO:0000256" key="1">
    <source>
        <dbReference type="ARBA" id="ARBA00006754"/>
    </source>
</evidence>
<dbReference type="Pfam" id="PF17853">
    <property type="entry name" value="GGDEF_2"/>
    <property type="match status" value="1"/>
</dbReference>
<dbReference type="PANTHER" id="PTHR33744">
    <property type="entry name" value="CARBOHYDRATE DIACID REGULATOR"/>
    <property type="match status" value="1"/>
</dbReference>
<dbReference type="Gene3D" id="1.10.10.2840">
    <property type="entry name" value="PucR C-terminal helix-turn-helix domain"/>
    <property type="match status" value="1"/>
</dbReference>
<evidence type="ECO:0000313" key="4">
    <source>
        <dbReference type="EMBL" id="RHG61322.1"/>
    </source>
</evidence>
<dbReference type="InterPro" id="IPR012914">
    <property type="entry name" value="PucR_dom"/>
</dbReference>
<name>A0A414UDZ5_9FIRM</name>